<dbReference type="InterPro" id="IPR024529">
    <property type="entry name" value="ECF_trnsprt_substrate-spec"/>
</dbReference>
<dbReference type="EMBL" id="QGTW01000017">
    <property type="protein sequence ID" value="PWW20066.1"/>
    <property type="molecule type" value="Genomic_DNA"/>
</dbReference>
<feature type="transmembrane region" description="Helical" evidence="1">
    <location>
        <begin position="97"/>
        <end position="116"/>
    </location>
</feature>
<evidence type="ECO:0000313" key="3">
    <source>
        <dbReference type="Proteomes" id="UP000247150"/>
    </source>
</evidence>
<dbReference type="Gene3D" id="1.10.1760.20">
    <property type="match status" value="1"/>
</dbReference>
<keyword evidence="1" id="KW-0812">Transmembrane</keyword>
<gene>
    <name evidence="2" type="ORF">DFO73_11769</name>
</gene>
<feature type="transmembrane region" description="Helical" evidence="1">
    <location>
        <begin position="36"/>
        <end position="60"/>
    </location>
</feature>
<feature type="transmembrane region" description="Helical" evidence="1">
    <location>
        <begin position="123"/>
        <end position="146"/>
    </location>
</feature>
<accession>A0A2V2ZMA9</accession>
<evidence type="ECO:0000313" key="2">
    <source>
        <dbReference type="EMBL" id="PWW20066.1"/>
    </source>
</evidence>
<protein>
    <submittedName>
        <fullName evidence="2">Alpha-ribazole transporter</fullName>
    </submittedName>
</protein>
<reference evidence="2 3" key="1">
    <citation type="submission" date="2018-05" db="EMBL/GenBank/DDBJ databases">
        <title>Freshwater and sediment microbial communities from various areas in North America, analyzing microbe dynamics in response to fracking.</title>
        <authorList>
            <person name="Lamendella R."/>
        </authorList>
    </citation>
    <scope>NUCLEOTIDE SEQUENCE [LARGE SCALE GENOMIC DNA]</scope>
    <source>
        <strain evidence="2 3">15_TX</strain>
    </source>
</reference>
<feature type="transmembrane region" description="Helical" evidence="1">
    <location>
        <begin position="72"/>
        <end position="91"/>
    </location>
</feature>
<evidence type="ECO:0000256" key="1">
    <source>
        <dbReference type="SAM" id="Phobius"/>
    </source>
</evidence>
<keyword evidence="1" id="KW-0472">Membrane</keyword>
<proteinExistence type="predicted"/>
<sequence>MKSMRMAMAGMLVALTAVGAAIKVPAIIGTVALDAFPALLAAVLLGGSGGAIVASIGHLISAMIGGMPLGPLHFLIAGEMALLAFVFGFLFRRGKRWQAGMLFVLGNAFAAPLPFIFLMGKAFYLAIVPSLFIGSVLNTAIAYIAIPRLARFVEPYFSKTGEGQ</sequence>
<organism evidence="2 3">
    <name type="scientific">Cytobacillus oceanisediminis</name>
    <dbReference type="NCBI Taxonomy" id="665099"/>
    <lineage>
        <taxon>Bacteria</taxon>
        <taxon>Bacillati</taxon>
        <taxon>Bacillota</taxon>
        <taxon>Bacilli</taxon>
        <taxon>Bacillales</taxon>
        <taxon>Bacillaceae</taxon>
        <taxon>Cytobacillus</taxon>
    </lineage>
</organism>
<dbReference type="GO" id="GO:0022857">
    <property type="term" value="F:transmembrane transporter activity"/>
    <property type="evidence" value="ECO:0007669"/>
    <property type="project" value="InterPro"/>
</dbReference>
<name>A0A2V2ZMA9_9BACI</name>
<dbReference type="Pfam" id="PF12822">
    <property type="entry name" value="ECF_trnsprt"/>
    <property type="match status" value="1"/>
</dbReference>
<dbReference type="Proteomes" id="UP000247150">
    <property type="component" value="Unassembled WGS sequence"/>
</dbReference>
<keyword evidence="1" id="KW-1133">Transmembrane helix</keyword>
<dbReference type="RefSeq" id="WP_110067255.1">
    <property type="nucleotide sequence ID" value="NZ_QGTW01000017.1"/>
</dbReference>
<comment type="caution">
    <text evidence="2">The sequence shown here is derived from an EMBL/GenBank/DDBJ whole genome shotgun (WGS) entry which is preliminary data.</text>
</comment>
<dbReference type="AlphaFoldDB" id="A0A2V2ZMA9"/>
<dbReference type="OrthoDB" id="5431035at2"/>